<protein>
    <submittedName>
        <fullName evidence="6">Aminotransferase</fullName>
    </submittedName>
</protein>
<keyword evidence="7" id="KW-1185">Reference proteome</keyword>
<dbReference type="PANTHER" id="PTHR42790">
    <property type="entry name" value="AMINOTRANSFERASE"/>
    <property type="match status" value="1"/>
</dbReference>
<dbReference type="Pfam" id="PF00155">
    <property type="entry name" value="Aminotran_1_2"/>
    <property type="match status" value="1"/>
</dbReference>
<evidence type="ECO:0000256" key="2">
    <source>
        <dbReference type="ARBA" id="ARBA00022576"/>
    </source>
</evidence>
<dbReference type="CDD" id="cd00609">
    <property type="entry name" value="AAT_like"/>
    <property type="match status" value="1"/>
</dbReference>
<keyword evidence="2 6" id="KW-0032">Aminotransferase</keyword>
<dbReference type="Gene3D" id="3.40.640.10">
    <property type="entry name" value="Type I PLP-dependent aspartate aminotransferase-like (Major domain)"/>
    <property type="match status" value="1"/>
</dbReference>
<accession>A0A5J4JF72</accession>
<dbReference type="PANTHER" id="PTHR42790:SF19">
    <property type="entry name" value="KYNURENINE_ALPHA-AMINOADIPATE AMINOTRANSFERASE, MITOCHONDRIAL"/>
    <property type="match status" value="1"/>
</dbReference>
<feature type="domain" description="Aminotransferase class I/classII large" evidence="5">
    <location>
        <begin position="84"/>
        <end position="376"/>
    </location>
</feature>
<proteinExistence type="predicted"/>
<reference evidence="6 7" key="1">
    <citation type="submission" date="2019-09" db="EMBL/GenBank/DDBJ databases">
        <title>Draft genome sequence of Bacillus sp. JC-7.</title>
        <authorList>
            <person name="Tanaka N."/>
            <person name="Shiwa Y."/>
            <person name="Fujita N."/>
            <person name="Tanasupawat S."/>
        </authorList>
    </citation>
    <scope>NUCLEOTIDE SEQUENCE [LARGE SCALE GENOMIC DNA]</scope>
    <source>
        <strain evidence="6 7">JC-7</strain>
    </source>
</reference>
<dbReference type="InterPro" id="IPR050859">
    <property type="entry name" value="Class-I_PLP-dep_aminotransf"/>
</dbReference>
<dbReference type="GO" id="GO:0008483">
    <property type="term" value="F:transaminase activity"/>
    <property type="evidence" value="ECO:0007669"/>
    <property type="project" value="UniProtKB-KW"/>
</dbReference>
<comment type="caution">
    <text evidence="6">The sequence shown here is derived from an EMBL/GenBank/DDBJ whole genome shotgun (WGS) entry which is preliminary data.</text>
</comment>
<dbReference type="Proteomes" id="UP000391919">
    <property type="component" value="Unassembled WGS sequence"/>
</dbReference>
<dbReference type="AlphaFoldDB" id="A0A5J4JF72"/>
<sequence>MEHLLSALSGKIKENAIDAYMDSMKPAVRDPVFFSVGMPNCGMIPKKALQRIMNEIFDSDPAHLYEYCSAKGFGPFLSAISGNENIPEPYIMATNGNTQGFDLVCRMLLDEQDGFAMEAYTYSIALSAVHQYRLKVVGIPLEQDGLDIDFFEKALKTTRIKALYIIPNAQNPTGITTSLEKRKRLIELAYRHGFLIIEDDPYRDLLFHERFPSIFELDPLKEKVIYLYSFSKVIAPAMRTGFILAHPALLQKLEQFKQVMDACTSPINQMLAGKLVSSGSWPAMLEKQKRFYEKRKEWTKQFLQHMNETEQWEGIEPAGGLFYWMDVKKGDVLEWMGIAAEAGAVFVPGNAFTLENGPNTKIRLCFAHCSDEEMGKGFVRLEESFKKWKNMRGSR</sequence>
<dbReference type="RefSeq" id="WP_151680588.1">
    <property type="nucleotide sequence ID" value="NZ_BKZP01000014.1"/>
</dbReference>
<evidence type="ECO:0000256" key="3">
    <source>
        <dbReference type="ARBA" id="ARBA00022679"/>
    </source>
</evidence>
<dbReference type="InterPro" id="IPR015424">
    <property type="entry name" value="PyrdxlP-dep_Trfase"/>
</dbReference>
<evidence type="ECO:0000313" key="7">
    <source>
        <dbReference type="Proteomes" id="UP000391919"/>
    </source>
</evidence>
<dbReference type="Gene3D" id="3.90.1150.10">
    <property type="entry name" value="Aspartate Aminotransferase, domain 1"/>
    <property type="match status" value="1"/>
</dbReference>
<evidence type="ECO:0000313" key="6">
    <source>
        <dbReference type="EMBL" id="GER70331.1"/>
    </source>
</evidence>
<evidence type="ECO:0000256" key="1">
    <source>
        <dbReference type="ARBA" id="ARBA00001933"/>
    </source>
</evidence>
<organism evidence="6 7">
    <name type="scientific">Weizmannia acidilactici</name>
    <dbReference type="NCBI Taxonomy" id="2607726"/>
    <lineage>
        <taxon>Bacteria</taxon>
        <taxon>Bacillati</taxon>
        <taxon>Bacillota</taxon>
        <taxon>Bacilli</taxon>
        <taxon>Bacillales</taxon>
        <taxon>Bacillaceae</taxon>
        <taxon>Heyndrickxia</taxon>
    </lineage>
</organism>
<dbReference type="GO" id="GO:0030170">
    <property type="term" value="F:pyridoxal phosphate binding"/>
    <property type="evidence" value="ECO:0007669"/>
    <property type="project" value="InterPro"/>
</dbReference>
<keyword evidence="3" id="KW-0808">Transferase</keyword>
<comment type="cofactor">
    <cofactor evidence="1">
        <name>pyridoxal 5'-phosphate</name>
        <dbReference type="ChEBI" id="CHEBI:597326"/>
    </cofactor>
</comment>
<dbReference type="InterPro" id="IPR015422">
    <property type="entry name" value="PyrdxlP-dep_Trfase_small"/>
</dbReference>
<dbReference type="EMBL" id="BKZQ01000018">
    <property type="protein sequence ID" value="GER70331.1"/>
    <property type="molecule type" value="Genomic_DNA"/>
</dbReference>
<name>A0A5J4JF72_9BACI</name>
<dbReference type="GO" id="GO:1901605">
    <property type="term" value="P:alpha-amino acid metabolic process"/>
    <property type="evidence" value="ECO:0007669"/>
    <property type="project" value="TreeGrafter"/>
</dbReference>
<dbReference type="SUPFAM" id="SSF53383">
    <property type="entry name" value="PLP-dependent transferases"/>
    <property type="match status" value="1"/>
</dbReference>
<keyword evidence="4" id="KW-0663">Pyridoxal phosphate</keyword>
<evidence type="ECO:0000256" key="4">
    <source>
        <dbReference type="ARBA" id="ARBA00022898"/>
    </source>
</evidence>
<dbReference type="InterPro" id="IPR004839">
    <property type="entry name" value="Aminotransferase_I/II_large"/>
</dbReference>
<dbReference type="InterPro" id="IPR015421">
    <property type="entry name" value="PyrdxlP-dep_Trfase_major"/>
</dbReference>
<gene>
    <name evidence="6" type="ORF">BpJC7_16340</name>
</gene>
<evidence type="ECO:0000259" key="5">
    <source>
        <dbReference type="Pfam" id="PF00155"/>
    </source>
</evidence>